<dbReference type="AlphaFoldDB" id="A0AAD7MZ28"/>
<feature type="transmembrane region" description="Helical" evidence="1">
    <location>
        <begin position="125"/>
        <end position="143"/>
    </location>
</feature>
<evidence type="ECO:0000256" key="1">
    <source>
        <dbReference type="SAM" id="Phobius"/>
    </source>
</evidence>
<keyword evidence="3" id="KW-1185">Reference proteome</keyword>
<evidence type="ECO:0008006" key="4">
    <source>
        <dbReference type="Google" id="ProtNLM"/>
    </source>
</evidence>
<gene>
    <name evidence="2" type="ORF">DFH07DRAFT_966052</name>
</gene>
<dbReference type="Gene3D" id="1.20.120.1770">
    <property type="match status" value="1"/>
</dbReference>
<keyword evidence="1" id="KW-1133">Transmembrane helix</keyword>
<feature type="transmembrane region" description="Helical" evidence="1">
    <location>
        <begin position="22"/>
        <end position="43"/>
    </location>
</feature>
<dbReference type="EMBL" id="JARJLG010000137">
    <property type="protein sequence ID" value="KAJ7738466.1"/>
    <property type="molecule type" value="Genomic_DNA"/>
</dbReference>
<proteinExistence type="predicted"/>
<evidence type="ECO:0000313" key="3">
    <source>
        <dbReference type="Proteomes" id="UP001215280"/>
    </source>
</evidence>
<protein>
    <recommendedName>
        <fullName evidence="4">Cytochrome b561 domain-containing protein</fullName>
    </recommendedName>
</protein>
<comment type="caution">
    <text evidence="2">The sequence shown here is derived from an EMBL/GenBank/DDBJ whole genome shotgun (WGS) entry which is preliminary data.</text>
</comment>
<organism evidence="2 3">
    <name type="scientific">Mycena maculata</name>
    <dbReference type="NCBI Taxonomy" id="230809"/>
    <lineage>
        <taxon>Eukaryota</taxon>
        <taxon>Fungi</taxon>
        <taxon>Dikarya</taxon>
        <taxon>Basidiomycota</taxon>
        <taxon>Agaricomycotina</taxon>
        <taxon>Agaricomycetes</taxon>
        <taxon>Agaricomycetidae</taxon>
        <taxon>Agaricales</taxon>
        <taxon>Marasmiineae</taxon>
        <taxon>Mycenaceae</taxon>
        <taxon>Mycena</taxon>
    </lineage>
</organism>
<evidence type="ECO:0000313" key="2">
    <source>
        <dbReference type="EMBL" id="KAJ7738466.1"/>
    </source>
</evidence>
<accession>A0AAD7MZ28</accession>
<sequence>MGSLVARWGRTFTPRWFKIHRLVNFAIALPVIVCGFLLGLLAVSDRKASHFSDAHRVRAIILVSNPSPSGEAVAGGAPHPPTNILHAVFGILLIGLSFFQVRSGLAEWAKSTGQEDLPHWCRDALAAWAVILPVLYTMGLALLRRQFANEKKQGMEFGESPEGKNYITLASADSPILFDAEHDHDIPGYSELESGVPLLRRP</sequence>
<reference evidence="2" key="1">
    <citation type="submission" date="2023-03" db="EMBL/GenBank/DDBJ databases">
        <title>Massive genome expansion in bonnet fungi (Mycena s.s.) driven by repeated elements and novel gene families across ecological guilds.</title>
        <authorList>
            <consortium name="Lawrence Berkeley National Laboratory"/>
            <person name="Harder C.B."/>
            <person name="Miyauchi S."/>
            <person name="Viragh M."/>
            <person name="Kuo A."/>
            <person name="Thoen E."/>
            <person name="Andreopoulos B."/>
            <person name="Lu D."/>
            <person name="Skrede I."/>
            <person name="Drula E."/>
            <person name="Henrissat B."/>
            <person name="Morin E."/>
            <person name="Kohler A."/>
            <person name="Barry K."/>
            <person name="LaButti K."/>
            <person name="Morin E."/>
            <person name="Salamov A."/>
            <person name="Lipzen A."/>
            <person name="Mereny Z."/>
            <person name="Hegedus B."/>
            <person name="Baldrian P."/>
            <person name="Stursova M."/>
            <person name="Weitz H."/>
            <person name="Taylor A."/>
            <person name="Grigoriev I.V."/>
            <person name="Nagy L.G."/>
            <person name="Martin F."/>
            <person name="Kauserud H."/>
        </authorList>
    </citation>
    <scope>NUCLEOTIDE SEQUENCE</scope>
    <source>
        <strain evidence="2">CBHHK188m</strain>
    </source>
</reference>
<name>A0AAD7MZ28_9AGAR</name>
<dbReference type="Proteomes" id="UP001215280">
    <property type="component" value="Unassembled WGS sequence"/>
</dbReference>
<keyword evidence="1" id="KW-0812">Transmembrane</keyword>
<keyword evidence="1" id="KW-0472">Membrane</keyword>